<dbReference type="RefSeq" id="WP_353303683.1">
    <property type="nucleotide sequence ID" value="NZ_BAABWN010000009.1"/>
</dbReference>
<protein>
    <submittedName>
        <fullName evidence="1">Uncharacterized protein</fullName>
    </submittedName>
</protein>
<proteinExistence type="predicted"/>
<reference evidence="1 2" key="1">
    <citation type="submission" date="2024-04" db="EMBL/GenBank/DDBJ databases">
        <title>Draft genome sequence of Sessilibacter corallicola NBRC 116591.</title>
        <authorList>
            <person name="Miyakawa T."/>
            <person name="Kusuya Y."/>
            <person name="Miura T."/>
        </authorList>
    </citation>
    <scope>NUCLEOTIDE SEQUENCE [LARGE SCALE GENOMIC DNA]</scope>
    <source>
        <strain evidence="1 2">KU-00831-HH</strain>
    </source>
</reference>
<sequence length="788" mass="87633">MNTLVKASQTSLSTRGWVVGGTGFIADVLSILDIFDQMPDMDDVADDVYEHWQEEMDYLNQILDGQLDIKDQLNDIMGMLEDGQEISQGIQDSLETGLNDINAQIDGVKEEIEEMQVAILQSMSIFYEAVMVQFEIIRQQQKYVISQLKVIEEMLMALAEQMSQLSAKVDWGGVVTLAGPHLQRIDYLFNCMYQMPTVDNSGAKAGDVDVTEINYFRLRDWAKSVMDYNTGMPLALDAVHQLIMGENMLVASIIQLQIKLLQEGAFPTGGHSKAQVVQDYYNNLVYAQVKGFMCVEAACQILQIKNPFDGLINVRITKQLQLVTELLDQSGFDNAELLPAPKVGERKQEYWGDASNVETLTIDLLDPGMELTDPHEWVIVNFMPFPEGANAGHIEVCLAKLKPNFQVDTDTYVWKEIVTADTTPLKMTNVARLINSAGYIQTATVSCPEDRIPTAYVLELDVDVLRIKLIHNAYDPAGSVWQDDPQTSEIVFDTASPGALDQNFLKVIEGSIGYWPDSPVAVASDIPIMTIGFLPSVEDSMRTISFQTSRCSIENASNGGTEIIEPEVSELIESPQENSLYIRCSFPNNIYEHKTVFHIKDVKPSSFSEWTIVNIKPLSSEEGVLSVCIGKLLPNYEIDSSTIEWINVVPQTAGAAFIWDKDALDEYNNGGVRFNVSDIEVPVGRVAVGFTFKLSESSSAYHSCSIQHCDYNMATGIWDDSTELTETGQGTSEYVVEPNIPGANPDSYSVYLDEPVFPDDNYALAMFKFQVKGSYLSYAGKKFIPGTQ</sequence>
<evidence type="ECO:0000313" key="1">
    <source>
        <dbReference type="EMBL" id="GAA6169027.1"/>
    </source>
</evidence>
<evidence type="ECO:0000313" key="2">
    <source>
        <dbReference type="Proteomes" id="UP001465153"/>
    </source>
</evidence>
<dbReference type="EMBL" id="BAABWN010000009">
    <property type="protein sequence ID" value="GAA6169027.1"/>
    <property type="molecule type" value="Genomic_DNA"/>
</dbReference>
<gene>
    <name evidence="1" type="ORF">NBRC116591_28380</name>
</gene>
<keyword evidence="2" id="KW-1185">Reference proteome</keyword>
<organism evidence="1 2">
    <name type="scientific">Sessilibacter corallicola</name>
    <dbReference type="NCBI Taxonomy" id="2904075"/>
    <lineage>
        <taxon>Bacteria</taxon>
        <taxon>Pseudomonadati</taxon>
        <taxon>Pseudomonadota</taxon>
        <taxon>Gammaproteobacteria</taxon>
        <taxon>Cellvibrionales</taxon>
        <taxon>Cellvibrionaceae</taxon>
        <taxon>Sessilibacter</taxon>
    </lineage>
</organism>
<accession>A0ABQ0ABJ7</accession>
<comment type="caution">
    <text evidence="1">The sequence shown here is derived from an EMBL/GenBank/DDBJ whole genome shotgun (WGS) entry which is preliminary data.</text>
</comment>
<name>A0ABQ0ABJ7_9GAMM</name>
<dbReference type="Proteomes" id="UP001465153">
    <property type="component" value="Unassembled WGS sequence"/>
</dbReference>